<dbReference type="InterPro" id="IPR048395">
    <property type="entry name" value="Glyco_hydro_31_C"/>
</dbReference>
<keyword evidence="3" id="KW-0732">Signal</keyword>
<proteinExistence type="inferred from homology"/>
<evidence type="ECO:0000256" key="1">
    <source>
        <dbReference type="ARBA" id="ARBA00007806"/>
    </source>
</evidence>
<dbReference type="RefSeq" id="WP_035015968.1">
    <property type="nucleotide sequence ID" value="NZ_ARZY01000040.1"/>
</dbReference>
<evidence type="ECO:0000313" key="8">
    <source>
        <dbReference type="EMBL" id="EWH08661.1"/>
    </source>
</evidence>
<dbReference type="eggNOG" id="COG1501">
    <property type="taxonomic scope" value="Bacteria"/>
</dbReference>
<organism evidence="8 9">
    <name type="scientific">Catenovulum agarivorans DS-2</name>
    <dbReference type="NCBI Taxonomy" id="1328313"/>
    <lineage>
        <taxon>Bacteria</taxon>
        <taxon>Pseudomonadati</taxon>
        <taxon>Pseudomonadota</taxon>
        <taxon>Gammaproteobacteria</taxon>
        <taxon>Alteromonadales</taxon>
        <taxon>Alteromonadaceae</taxon>
        <taxon>Catenovulum</taxon>
    </lineage>
</organism>
<feature type="domain" description="Glycoside hydrolase family 31 TIM barrel" evidence="4">
    <location>
        <begin position="243"/>
        <end position="562"/>
    </location>
</feature>
<dbReference type="Pfam" id="PF17137">
    <property type="entry name" value="DUF5110"/>
    <property type="match status" value="1"/>
</dbReference>
<evidence type="ECO:0000259" key="6">
    <source>
        <dbReference type="Pfam" id="PF17137"/>
    </source>
</evidence>
<dbReference type="InterPro" id="IPR011013">
    <property type="entry name" value="Gal_mutarotase_sf_dom"/>
</dbReference>
<evidence type="ECO:0000259" key="7">
    <source>
        <dbReference type="Pfam" id="PF21365"/>
    </source>
</evidence>
<dbReference type="InterPro" id="IPR013780">
    <property type="entry name" value="Glyco_hydro_b"/>
</dbReference>
<comment type="caution">
    <text evidence="8">The sequence shown here is derived from an EMBL/GenBank/DDBJ whole genome shotgun (WGS) entry which is preliminary data.</text>
</comment>
<comment type="similarity">
    <text evidence="1 2">Belongs to the glycosyl hydrolase 31 family.</text>
</comment>
<dbReference type="InterPro" id="IPR025887">
    <property type="entry name" value="Glyco_hydro_31_N_dom"/>
</dbReference>
<dbReference type="Gene3D" id="2.60.40.1180">
    <property type="entry name" value="Golgi alpha-mannosidase II"/>
    <property type="match status" value="2"/>
</dbReference>
<dbReference type="GO" id="GO:0030246">
    <property type="term" value="F:carbohydrate binding"/>
    <property type="evidence" value="ECO:0007669"/>
    <property type="project" value="InterPro"/>
</dbReference>
<dbReference type="SUPFAM" id="SSF74650">
    <property type="entry name" value="Galactose mutarotase-like"/>
    <property type="match status" value="1"/>
</dbReference>
<dbReference type="PROSITE" id="PS51257">
    <property type="entry name" value="PROKAR_LIPOPROTEIN"/>
    <property type="match status" value="1"/>
</dbReference>
<feature type="domain" description="Glycoside hydrolase family 31 N-terminal" evidence="5">
    <location>
        <begin position="43"/>
        <end position="200"/>
    </location>
</feature>
<dbReference type="CDD" id="cd14752">
    <property type="entry name" value="GH31_N"/>
    <property type="match status" value="1"/>
</dbReference>
<accession>W7Q9L6</accession>
<dbReference type="Pfam" id="PF21365">
    <property type="entry name" value="Glyco_hydro_31_3rd"/>
    <property type="match status" value="1"/>
</dbReference>
<evidence type="ECO:0000256" key="2">
    <source>
        <dbReference type="RuleBase" id="RU361185"/>
    </source>
</evidence>
<keyword evidence="2" id="KW-0378">Hydrolase</keyword>
<dbReference type="AlphaFoldDB" id="W7Q9L6"/>
<dbReference type="Gene3D" id="2.60.40.1760">
    <property type="entry name" value="glycosyl hydrolase (family 31)"/>
    <property type="match status" value="1"/>
</dbReference>
<dbReference type="GO" id="GO:0004553">
    <property type="term" value="F:hydrolase activity, hydrolyzing O-glycosyl compounds"/>
    <property type="evidence" value="ECO:0007669"/>
    <property type="project" value="InterPro"/>
</dbReference>
<dbReference type="STRING" id="1328313.DS2_16324"/>
<dbReference type="SUPFAM" id="SSF51445">
    <property type="entry name" value="(Trans)glycosidases"/>
    <property type="match status" value="1"/>
</dbReference>
<dbReference type="PANTHER" id="PTHR43863:SF2">
    <property type="entry name" value="MALTASE-GLUCOAMYLASE"/>
    <property type="match status" value="1"/>
</dbReference>
<evidence type="ECO:0000313" key="9">
    <source>
        <dbReference type="Proteomes" id="UP000019276"/>
    </source>
</evidence>
<name>W7Q9L6_9ALTE</name>
<keyword evidence="2" id="KW-0326">Glycosidase</keyword>
<dbReference type="GO" id="GO:0005975">
    <property type="term" value="P:carbohydrate metabolic process"/>
    <property type="evidence" value="ECO:0007669"/>
    <property type="project" value="InterPro"/>
</dbReference>
<dbReference type="InterPro" id="IPR033403">
    <property type="entry name" value="DUF5110"/>
</dbReference>
<protein>
    <submittedName>
        <fullName evidence="8">Alpha-glucosidase</fullName>
    </submittedName>
</protein>
<reference evidence="8 9" key="1">
    <citation type="journal article" date="2014" name="Genome Announc.">
        <title>Draft Genome Sequence of the Agar-Degrading Bacterium Catenovulum sp. Strain DS-2, Isolated from Intestines of Haliotis diversicolor.</title>
        <authorList>
            <person name="Shan D."/>
            <person name="Li X."/>
            <person name="Gu Z."/>
            <person name="Wei G."/>
            <person name="Gao Z."/>
            <person name="Shao Z."/>
        </authorList>
    </citation>
    <scope>NUCLEOTIDE SEQUENCE [LARGE SCALE GENOMIC DNA]</scope>
    <source>
        <strain evidence="8 9">DS-2</strain>
    </source>
</reference>
<dbReference type="Gene3D" id="3.20.20.80">
    <property type="entry name" value="Glycosidases"/>
    <property type="match status" value="1"/>
</dbReference>
<dbReference type="Pfam" id="PF01055">
    <property type="entry name" value="Glyco_hydro_31_2nd"/>
    <property type="match status" value="1"/>
</dbReference>
<dbReference type="Proteomes" id="UP000019276">
    <property type="component" value="Unassembled WGS sequence"/>
</dbReference>
<evidence type="ECO:0000259" key="4">
    <source>
        <dbReference type="Pfam" id="PF01055"/>
    </source>
</evidence>
<dbReference type="PANTHER" id="PTHR43863">
    <property type="entry name" value="HYDROLASE, PUTATIVE (AFU_ORTHOLOGUE AFUA_1G03140)-RELATED"/>
    <property type="match status" value="1"/>
</dbReference>
<dbReference type="EMBL" id="ARZY01000040">
    <property type="protein sequence ID" value="EWH08661.1"/>
    <property type="molecule type" value="Genomic_DNA"/>
</dbReference>
<feature type="domain" description="DUF5110" evidence="6">
    <location>
        <begin position="673"/>
        <end position="747"/>
    </location>
</feature>
<feature type="chain" id="PRO_5004897875" evidence="3">
    <location>
        <begin position="22"/>
        <end position="791"/>
    </location>
</feature>
<evidence type="ECO:0000259" key="5">
    <source>
        <dbReference type="Pfam" id="PF13802"/>
    </source>
</evidence>
<dbReference type="PATRIC" id="fig|1328313.3.peg.3335"/>
<feature type="signal peptide" evidence="3">
    <location>
        <begin position="1"/>
        <end position="21"/>
    </location>
</feature>
<evidence type="ECO:0000256" key="3">
    <source>
        <dbReference type="SAM" id="SignalP"/>
    </source>
</evidence>
<keyword evidence="9" id="KW-1185">Reference proteome</keyword>
<dbReference type="OrthoDB" id="176168at2"/>
<sequence length="791" mass="90811">MKVFKLFVYLYVSLASSCLYALEYQQHQFKQKQLVITTDQGDVTVRFFNPFSVEVQYMAESHSQQSFSLPETQTAKQGQVTATKNQLTYRLSDLSVVVQKKPFNLSFYYENRLLTAEVEQVKPSQSQVQFAFTLSENEILAGAGERVLGMNRRGHQLPLYNKAHYGYGTYSEQMNYSIPGVLSSQGYMLMFDNPAKGSIDIGKKKQNQLQFSAVSGRASYYLVVGDNPQDIVENYVQLTGTQPMPPRWALGYLASRFGYHNEQEARLVVEKFTQAGIPLDGIIFDLFWFGKDVQGHMGNLVWDKQAFPNPKKMISDFKQQGVNTVLITEPFILTTSKQWQSAVDNQVLATNSAEEPYTYDFYFGHTGLIDIFNPKAQDWFWQYYQRQMELGVEGWWGDLGEPEVHPDDIIHSAGRGDHIHNAYGHVWAKTVFEKQRKNFPNKRPFILMRSGFAGSQRYGLIPWTGDVSRSWDGLKPQVELSLQMSLFGLAYTHSDLGGFAGNNWDAEMYIRWLQYGVFQPIYRPHAQEDVAPEPVFHDAKTKRIAKHFINLRYQLMPYLYTMVFDNNVKGTPLMRPLSFAEPDNLDYWLSSNEYLWGDAMLVAPVVNPGVKLKTVNLPNGVWYDFWSDKKIIGGKTVQIPTSIESIPVFVKGGHFIPMKATATNAQKYDSRSLQLHYYLAAKEGQYLGKMYHDDGSTVNAYEHQRYELLNFVADEGKNQLVIEIKREIGEKYQMQSAERHIDLWLHGVEQVTDVILNHQQNVDFVFNATNQTLLIKLEPAQQDLHIKINQK</sequence>
<feature type="domain" description="Glycosyl hydrolase family 31 C-terminal" evidence="7">
    <location>
        <begin position="570"/>
        <end position="656"/>
    </location>
</feature>
<dbReference type="InterPro" id="IPR051816">
    <property type="entry name" value="Glycosyl_Hydrolase_31"/>
</dbReference>
<dbReference type="InterPro" id="IPR000322">
    <property type="entry name" value="Glyco_hydro_31_TIM"/>
</dbReference>
<dbReference type="InterPro" id="IPR017853">
    <property type="entry name" value="GH"/>
</dbReference>
<gene>
    <name evidence="8" type="ORF">DS2_16324</name>
</gene>
<dbReference type="Pfam" id="PF13802">
    <property type="entry name" value="Gal_mutarotas_2"/>
    <property type="match status" value="1"/>
</dbReference>
<dbReference type="SUPFAM" id="SSF51011">
    <property type="entry name" value="Glycosyl hydrolase domain"/>
    <property type="match status" value="1"/>
</dbReference>